<evidence type="ECO:0000313" key="3">
    <source>
        <dbReference type="Proteomes" id="UP000230233"/>
    </source>
</evidence>
<dbReference type="Proteomes" id="UP000230233">
    <property type="component" value="Chromosome IV"/>
</dbReference>
<protein>
    <recommendedName>
        <fullName evidence="1">Sdz-33 F-box domain-containing protein</fullName>
    </recommendedName>
</protein>
<organism evidence="2 3">
    <name type="scientific">Caenorhabditis nigoni</name>
    <dbReference type="NCBI Taxonomy" id="1611254"/>
    <lineage>
        <taxon>Eukaryota</taxon>
        <taxon>Metazoa</taxon>
        <taxon>Ecdysozoa</taxon>
        <taxon>Nematoda</taxon>
        <taxon>Chromadorea</taxon>
        <taxon>Rhabditida</taxon>
        <taxon>Rhabditina</taxon>
        <taxon>Rhabditomorpha</taxon>
        <taxon>Rhabditoidea</taxon>
        <taxon>Rhabditidae</taxon>
        <taxon>Peloderinae</taxon>
        <taxon>Caenorhabditis</taxon>
    </lineage>
</organism>
<dbReference type="PANTHER" id="PTHR21503">
    <property type="entry name" value="F-BOX-CONTAINING HYPOTHETICAL PROTEIN C.ELEGANS"/>
    <property type="match status" value="1"/>
</dbReference>
<proteinExistence type="predicted"/>
<reference evidence="3" key="1">
    <citation type="submission" date="2017-10" db="EMBL/GenBank/DDBJ databases">
        <title>Rapid genome shrinkage in a self-fertile nematode reveals novel sperm competition proteins.</title>
        <authorList>
            <person name="Yin D."/>
            <person name="Schwarz E.M."/>
            <person name="Thomas C.G."/>
            <person name="Felde R.L."/>
            <person name="Korf I.F."/>
            <person name="Cutter A.D."/>
            <person name="Schartner C.M."/>
            <person name="Ralston E.J."/>
            <person name="Meyer B.J."/>
            <person name="Haag E.S."/>
        </authorList>
    </citation>
    <scope>NUCLEOTIDE SEQUENCE [LARGE SCALE GENOMIC DNA]</scope>
    <source>
        <strain evidence="3">JU1422</strain>
    </source>
</reference>
<sequence length="377" mass="43803">MGDETKSPDEIDEKDILRDFFDQKLSIEQETFELRRRRLLTFSKSYYPMTVTIPHEKEPSPQILFSLLSKRAKTISKLIRWSPLDIRLKFNRQSQIQLRCSINQGRNWVITHDKRKKSAGYPHFESILTGPKVSNHLFLNDDGNATEDLKKMTEHICEVFCSPICEIQIDKQSLIEWLIKFQPLIRYVSIRKDVVTSFESLDRLFQNVRVTERFLLGSIKLNGNSQYTEPIPFRSITITGSSWVTLPSILNGTNSIIRLHGSKLSPKDINTILKEWQMGFKLYNLEFLEVDISTLLNLDSFPGEVLKDLSVTRNDGNDGRPTTVKIHDEYIITLPLAHIVFNLARNDGMIGSFFAYRVNEGERMMIIFYFQVWSKQS</sequence>
<feature type="domain" description="Sdz-33 F-box" evidence="1">
    <location>
        <begin position="233"/>
        <end position="290"/>
    </location>
</feature>
<dbReference type="Pfam" id="PF07735">
    <property type="entry name" value="FBA_2"/>
    <property type="match status" value="1"/>
</dbReference>
<accession>A0A2G5TXM1</accession>
<dbReference type="PANTHER" id="PTHR21503:SF8">
    <property type="entry name" value="F-BOX ASSOCIATED DOMAIN-CONTAINING PROTEIN-RELATED"/>
    <property type="match status" value="1"/>
</dbReference>
<dbReference type="EMBL" id="PDUG01000004">
    <property type="protein sequence ID" value="PIC32027.1"/>
    <property type="molecule type" value="Genomic_DNA"/>
</dbReference>
<evidence type="ECO:0000259" key="1">
    <source>
        <dbReference type="Pfam" id="PF07735"/>
    </source>
</evidence>
<name>A0A2G5TXM1_9PELO</name>
<dbReference type="InterPro" id="IPR012885">
    <property type="entry name" value="F-box_Sdz-33"/>
</dbReference>
<keyword evidence="3" id="KW-1185">Reference proteome</keyword>
<dbReference type="AlphaFoldDB" id="A0A2G5TXM1"/>
<gene>
    <name evidence="2" type="primary">Cnig_chr_IV.g12519</name>
    <name evidence="2" type="ORF">B9Z55_012519</name>
</gene>
<evidence type="ECO:0000313" key="2">
    <source>
        <dbReference type="EMBL" id="PIC32027.1"/>
    </source>
</evidence>
<comment type="caution">
    <text evidence="2">The sequence shown here is derived from an EMBL/GenBank/DDBJ whole genome shotgun (WGS) entry which is preliminary data.</text>
</comment>